<feature type="transmembrane region" description="Helical" evidence="8">
    <location>
        <begin position="211"/>
        <end position="232"/>
    </location>
</feature>
<dbReference type="PANTHER" id="PTHR30046">
    <property type="entry name" value="FLAGELLAR M-RING PROTEIN"/>
    <property type="match status" value="1"/>
</dbReference>
<evidence type="ECO:0000256" key="4">
    <source>
        <dbReference type="ARBA" id="ARBA00023136"/>
    </source>
</evidence>
<dbReference type="InterPro" id="IPR043427">
    <property type="entry name" value="YscJ/FliF"/>
</dbReference>
<dbReference type="Proteomes" id="UP000000238">
    <property type="component" value="Chromosome"/>
</dbReference>
<comment type="subcellular location">
    <subcellularLocation>
        <location evidence="1">Cell outer membrane</location>
        <topology evidence="1">Lipid-anchor</topology>
    </subcellularLocation>
</comment>
<evidence type="ECO:0000313" key="11">
    <source>
        <dbReference type="Proteomes" id="UP000000238"/>
    </source>
</evidence>
<keyword evidence="6 8" id="KW-0998">Cell outer membrane</keyword>
<dbReference type="PROSITE" id="PS51257">
    <property type="entry name" value="PROKAR_LIPOPROTEIN"/>
    <property type="match status" value="1"/>
</dbReference>
<dbReference type="InterPro" id="IPR045851">
    <property type="entry name" value="AMP-bd_C_sf"/>
</dbReference>
<dbReference type="Gene3D" id="3.30.70.1530">
    <property type="entry name" value="Hypothetical protein rpa1041"/>
    <property type="match status" value="1"/>
</dbReference>
<keyword evidence="11" id="KW-1185">Reference proteome</keyword>
<dbReference type="InterPro" id="IPR006182">
    <property type="entry name" value="FliF_N_dom"/>
</dbReference>
<name>Q2SC22_HAHCH</name>
<gene>
    <name evidence="10" type="ordered locus">HCH_05122</name>
</gene>
<dbReference type="AlphaFoldDB" id="Q2SC22"/>
<dbReference type="GO" id="GO:0009279">
    <property type="term" value="C:cell outer membrane"/>
    <property type="evidence" value="ECO:0007669"/>
    <property type="project" value="UniProtKB-SubCell"/>
</dbReference>
<evidence type="ECO:0000313" key="10">
    <source>
        <dbReference type="EMBL" id="ABC31802.1"/>
    </source>
</evidence>
<dbReference type="KEGG" id="hch:HCH_05122"/>
<accession>Q2SC22</accession>
<dbReference type="GO" id="GO:0009306">
    <property type="term" value="P:protein secretion"/>
    <property type="evidence" value="ECO:0007669"/>
    <property type="project" value="InterPro"/>
</dbReference>
<dbReference type="HOGENOM" id="CLU_073268_0_1_6"/>
<keyword evidence="3 8" id="KW-0732">Signal</keyword>
<evidence type="ECO:0000256" key="1">
    <source>
        <dbReference type="ARBA" id="ARBA00004459"/>
    </source>
</evidence>
<evidence type="ECO:0000256" key="6">
    <source>
        <dbReference type="ARBA" id="ARBA00023237"/>
    </source>
</evidence>
<evidence type="ECO:0000256" key="8">
    <source>
        <dbReference type="RuleBase" id="RU364102"/>
    </source>
</evidence>
<dbReference type="OrthoDB" id="115186at2"/>
<keyword evidence="5 8" id="KW-0564">Palmitate</keyword>
<dbReference type="Pfam" id="PF01514">
    <property type="entry name" value="YscJ_FliF"/>
    <property type="match status" value="1"/>
</dbReference>
<comment type="similarity">
    <text evidence="2 8">Belongs to the YscJ lipoprotein family.</text>
</comment>
<evidence type="ECO:0000256" key="5">
    <source>
        <dbReference type="ARBA" id="ARBA00023139"/>
    </source>
</evidence>
<dbReference type="Gene3D" id="3.30.300.30">
    <property type="match status" value="1"/>
</dbReference>
<dbReference type="RefSeq" id="WP_011398867.1">
    <property type="nucleotide sequence ID" value="NC_007645.1"/>
</dbReference>
<evidence type="ECO:0000256" key="2">
    <source>
        <dbReference type="ARBA" id="ARBA00009509"/>
    </source>
</evidence>
<dbReference type="PANTHER" id="PTHR30046:SF2">
    <property type="entry name" value="YOP PROTEINS TRANSLOCATION LIPOPROTEIN J"/>
    <property type="match status" value="1"/>
</dbReference>
<feature type="domain" description="Flagellar M-ring N-terminal" evidence="9">
    <location>
        <begin position="23"/>
        <end position="189"/>
    </location>
</feature>
<dbReference type="STRING" id="349521.HCH_05122"/>
<proteinExistence type="inferred from homology"/>
<evidence type="ECO:0000256" key="3">
    <source>
        <dbReference type="ARBA" id="ARBA00022729"/>
    </source>
</evidence>
<protein>
    <recommendedName>
        <fullName evidence="8">Lipoprotein</fullName>
    </recommendedName>
</protein>
<keyword evidence="8" id="KW-1133">Transmembrane helix</keyword>
<reference evidence="10 11" key="1">
    <citation type="journal article" date="2005" name="Nucleic Acids Res.">
        <title>Genomic blueprint of Hahella chejuensis, a marine microbe producing an algicidal agent.</title>
        <authorList>
            <person name="Jeong H."/>
            <person name="Yim J.H."/>
            <person name="Lee C."/>
            <person name="Choi S.-H."/>
            <person name="Park Y.K."/>
            <person name="Yoon S.H."/>
            <person name="Hur C.-G."/>
            <person name="Kang H.-Y."/>
            <person name="Kim D."/>
            <person name="Lee H.H."/>
            <person name="Park K.H."/>
            <person name="Park S.-H."/>
            <person name="Park H.-S."/>
            <person name="Lee H.K."/>
            <person name="Oh T.K."/>
            <person name="Kim J.F."/>
        </authorList>
    </citation>
    <scope>NUCLEOTIDE SEQUENCE [LARGE SCALE GENOMIC DNA]</scope>
    <source>
        <strain evidence="10 11">KCTC 2396</strain>
    </source>
</reference>
<dbReference type="InterPro" id="IPR003282">
    <property type="entry name" value="T3SS_SctJ"/>
</dbReference>
<keyword evidence="8" id="KW-0812">Transmembrane</keyword>
<sequence>MKKRQIWRSGLCLLLLLLGGCKTELYSGLSQQEGNEMYAILRSTGFNVEMEVLGAGKDQNVRLKLPEQQVARAISVLQRQGYPKQHFATMGEIFAKDGLISSPTEEKARFIYAISQELSHTLSNIDGVLVARVHVVMQEGDKFDKNPKPSTASVFIKYVEDAPIETLTPKIKALVSNSILGLDYDQVSVALFPSSLKRITSPEEVSSGSIMYLWAGIGALLVLLLVGALYYAMRAGWIPRKIQAPAIQKLA</sequence>
<organism evidence="10 11">
    <name type="scientific">Hahella chejuensis (strain KCTC 2396)</name>
    <dbReference type="NCBI Taxonomy" id="349521"/>
    <lineage>
        <taxon>Bacteria</taxon>
        <taxon>Pseudomonadati</taxon>
        <taxon>Pseudomonadota</taxon>
        <taxon>Gammaproteobacteria</taxon>
        <taxon>Oceanospirillales</taxon>
        <taxon>Hahellaceae</taxon>
        <taxon>Hahella</taxon>
    </lineage>
</organism>
<evidence type="ECO:0000259" key="9">
    <source>
        <dbReference type="Pfam" id="PF01514"/>
    </source>
</evidence>
<keyword evidence="4 8" id="KW-0472">Membrane</keyword>
<dbReference type="NCBIfam" id="TIGR02544">
    <property type="entry name" value="III_secr_YscJ"/>
    <property type="match status" value="1"/>
</dbReference>
<keyword evidence="7 8" id="KW-0449">Lipoprotein</keyword>
<dbReference type="EMBL" id="CP000155">
    <property type="protein sequence ID" value="ABC31802.1"/>
    <property type="molecule type" value="Genomic_DNA"/>
</dbReference>
<evidence type="ECO:0000256" key="7">
    <source>
        <dbReference type="ARBA" id="ARBA00023288"/>
    </source>
</evidence>
<dbReference type="eggNOG" id="COG4669">
    <property type="taxonomic scope" value="Bacteria"/>
</dbReference>
<dbReference type="PRINTS" id="PR01338">
    <property type="entry name" value="TYPE3OMKPROT"/>
</dbReference>